<dbReference type="Proteomes" id="UP001264340">
    <property type="component" value="Unassembled WGS sequence"/>
</dbReference>
<reference evidence="5 6" key="1">
    <citation type="submission" date="2023-07" db="EMBL/GenBank/DDBJ databases">
        <title>Sorghum-associated microbial communities from plants grown in Nebraska, USA.</title>
        <authorList>
            <person name="Schachtman D."/>
        </authorList>
    </citation>
    <scope>NUCLEOTIDE SEQUENCE [LARGE SCALE GENOMIC DNA]</scope>
    <source>
        <strain evidence="5 6">DS1316</strain>
    </source>
</reference>
<evidence type="ECO:0000256" key="3">
    <source>
        <dbReference type="ARBA" id="ARBA00022723"/>
    </source>
</evidence>
<dbReference type="InterPro" id="IPR023214">
    <property type="entry name" value="HAD_sf"/>
</dbReference>
<protein>
    <submittedName>
        <fullName evidence="5">HAD superfamily hydrolase (TIGR01509 family)</fullName>
    </submittedName>
</protein>
<gene>
    <name evidence="5" type="ORF">J2804_002350</name>
</gene>
<comment type="cofactor">
    <cofactor evidence="1">
        <name>Mg(2+)</name>
        <dbReference type="ChEBI" id="CHEBI:18420"/>
    </cofactor>
</comment>
<evidence type="ECO:0000256" key="1">
    <source>
        <dbReference type="ARBA" id="ARBA00001946"/>
    </source>
</evidence>
<proteinExistence type="inferred from homology"/>
<dbReference type="InterPro" id="IPR023198">
    <property type="entry name" value="PGP-like_dom2"/>
</dbReference>
<dbReference type="Gene3D" id="1.10.150.240">
    <property type="entry name" value="Putative phosphatase, domain 2"/>
    <property type="match status" value="1"/>
</dbReference>
<dbReference type="InterPro" id="IPR006439">
    <property type="entry name" value="HAD-SF_hydro_IA"/>
</dbReference>
<dbReference type="SFLD" id="SFLDS00003">
    <property type="entry name" value="Haloacid_Dehalogenase"/>
    <property type="match status" value="1"/>
</dbReference>
<dbReference type="InterPro" id="IPR051600">
    <property type="entry name" value="Beta-PGM-like"/>
</dbReference>
<dbReference type="SFLD" id="SFLDG01129">
    <property type="entry name" value="C1.5:_HAD__Beta-PGM__Phosphata"/>
    <property type="match status" value="1"/>
</dbReference>
<dbReference type="Pfam" id="PF00702">
    <property type="entry name" value="Hydrolase"/>
    <property type="match status" value="1"/>
</dbReference>
<evidence type="ECO:0000256" key="2">
    <source>
        <dbReference type="ARBA" id="ARBA00006171"/>
    </source>
</evidence>
<keyword evidence="3" id="KW-0479">Metal-binding</keyword>
<comment type="similarity">
    <text evidence="2">Belongs to the HAD-like hydrolase superfamily. CbbY/CbbZ/Gph/YieH family.</text>
</comment>
<accession>A0ABU1LQB5</accession>
<dbReference type="InterPro" id="IPR036412">
    <property type="entry name" value="HAD-like_sf"/>
</dbReference>
<comment type="caution">
    <text evidence="5">The sequence shown here is derived from an EMBL/GenBank/DDBJ whole genome shotgun (WGS) entry which is preliminary data.</text>
</comment>
<evidence type="ECO:0000313" key="6">
    <source>
        <dbReference type="Proteomes" id="UP001264340"/>
    </source>
</evidence>
<organism evidence="5 6">
    <name type="scientific">Paraburkholderia terricola</name>
    <dbReference type="NCBI Taxonomy" id="169427"/>
    <lineage>
        <taxon>Bacteria</taxon>
        <taxon>Pseudomonadati</taxon>
        <taxon>Pseudomonadota</taxon>
        <taxon>Betaproteobacteria</taxon>
        <taxon>Burkholderiales</taxon>
        <taxon>Burkholderiaceae</taxon>
        <taxon>Paraburkholderia</taxon>
    </lineage>
</organism>
<keyword evidence="4" id="KW-0460">Magnesium</keyword>
<dbReference type="Gene3D" id="3.40.50.1000">
    <property type="entry name" value="HAD superfamily/HAD-like"/>
    <property type="match status" value="1"/>
</dbReference>
<evidence type="ECO:0000256" key="4">
    <source>
        <dbReference type="ARBA" id="ARBA00022842"/>
    </source>
</evidence>
<keyword evidence="5" id="KW-0378">Hydrolase</keyword>
<name>A0ABU1LQB5_9BURK</name>
<dbReference type="SUPFAM" id="SSF56784">
    <property type="entry name" value="HAD-like"/>
    <property type="match status" value="1"/>
</dbReference>
<dbReference type="EMBL" id="JAVDRP010000004">
    <property type="protein sequence ID" value="MDR6408946.1"/>
    <property type="molecule type" value="Genomic_DNA"/>
</dbReference>
<sequence>MPRAAAALRGVVRAGEVSLPAPRTFIPTRQMADFPFDAVLFDCDGVLVDSEPITNRVLTDMLGELGWHLSVEETMRIFVGKAVKDEAALIEARTGYAITADWLMQFRARRNAALDRELVAIPGAAAAVRALHSALNGRIAVASGADRIKVELQLAKAGILECFEGRIFSGHETPRSKPYPDVYLAAAAALGVDPRRCAVVEDTVTGATAGVAAGATVFGYCPSELGHSSATALHGAGAVQIFRDMAGLPRLLAEWSAR</sequence>
<keyword evidence="6" id="KW-1185">Reference proteome</keyword>
<dbReference type="PANTHER" id="PTHR46193">
    <property type="entry name" value="6-PHOSPHOGLUCONATE PHOSPHATASE"/>
    <property type="match status" value="1"/>
</dbReference>
<evidence type="ECO:0000313" key="5">
    <source>
        <dbReference type="EMBL" id="MDR6408946.1"/>
    </source>
</evidence>
<dbReference type="PANTHER" id="PTHR46193:SF10">
    <property type="entry name" value="6-PHOSPHOGLUCONATE PHOSPHATASE"/>
    <property type="match status" value="1"/>
</dbReference>
<dbReference type="NCBIfam" id="TIGR01509">
    <property type="entry name" value="HAD-SF-IA-v3"/>
    <property type="match status" value="1"/>
</dbReference>
<dbReference type="GO" id="GO:0016787">
    <property type="term" value="F:hydrolase activity"/>
    <property type="evidence" value="ECO:0007669"/>
    <property type="project" value="UniProtKB-KW"/>
</dbReference>